<dbReference type="InterPro" id="IPR010736">
    <property type="entry name" value="SHIPPO-rpt"/>
</dbReference>
<dbReference type="Pfam" id="PF07004">
    <property type="entry name" value="SHIPPO-rpt"/>
    <property type="match status" value="5"/>
</dbReference>
<dbReference type="PANTHER" id="PTHR21580">
    <property type="entry name" value="SHIPPO-1-RELATED"/>
    <property type="match status" value="1"/>
</dbReference>
<proteinExistence type="predicted"/>
<dbReference type="AlphaFoldDB" id="A0AAV7K126"/>
<feature type="region of interest" description="Disordered" evidence="1">
    <location>
        <begin position="1"/>
        <end position="45"/>
    </location>
</feature>
<feature type="compositionally biased region" description="Basic and acidic residues" evidence="1">
    <location>
        <begin position="104"/>
        <end position="114"/>
    </location>
</feature>
<evidence type="ECO:0008006" key="4">
    <source>
        <dbReference type="Google" id="ProtNLM"/>
    </source>
</evidence>
<feature type="region of interest" description="Disordered" evidence="1">
    <location>
        <begin position="58"/>
        <end position="162"/>
    </location>
</feature>
<dbReference type="PANTHER" id="PTHR21580:SF28">
    <property type="entry name" value="BOREALIN N-TERMINAL DOMAIN-CONTAINING PROTEIN-RELATED"/>
    <property type="match status" value="1"/>
</dbReference>
<evidence type="ECO:0000313" key="3">
    <source>
        <dbReference type="Proteomes" id="UP001165289"/>
    </source>
</evidence>
<feature type="region of interest" description="Disordered" evidence="1">
    <location>
        <begin position="204"/>
        <end position="250"/>
    </location>
</feature>
<organism evidence="2 3">
    <name type="scientific">Oopsacas minuta</name>
    <dbReference type="NCBI Taxonomy" id="111878"/>
    <lineage>
        <taxon>Eukaryota</taxon>
        <taxon>Metazoa</taxon>
        <taxon>Porifera</taxon>
        <taxon>Hexactinellida</taxon>
        <taxon>Hexasterophora</taxon>
        <taxon>Lyssacinosida</taxon>
        <taxon>Leucopsacidae</taxon>
        <taxon>Oopsacas</taxon>
    </lineage>
</organism>
<sequence>MGTLDDVIRPDIAAKAKGPGPAKYVLPNQTGRIFHDPTRPASPAFSFGKRLGSSLVSPWSSPGPVHFIHSSQTRTGKEGSPSYSLRKRTKPLQTYPVPGPGTYRPERTPVLDKRRSPHYSFGTKGKERPSSSTPAPNTYSIKTTIGRDNSTRQKGPAYSMTGRALSGSFAEDKARTPGPAAYHCDRSDRFLRRTLSYSMLARNFGVDSKSPCPPPGSYSPERCVTPYRSPPEVSFGRKHSEYTAPVLDQY</sequence>
<protein>
    <recommendedName>
        <fullName evidence="4">Outer dense fiber protein 3-like protein 2</fullName>
    </recommendedName>
</protein>
<dbReference type="EMBL" id="JAKMXF010000221">
    <property type="protein sequence ID" value="KAI6654917.1"/>
    <property type="molecule type" value="Genomic_DNA"/>
</dbReference>
<evidence type="ECO:0000313" key="2">
    <source>
        <dbReference type="EMBL" id="KAI6654917.1"/>
    </source>
</evidence>
<feature type="compositionally biased region" description="Basic and acidic residues" evidence="1">
    <location>
        <begin position="1"/>
        <end position="14"/>
    </location>
</feature>
<feature type="compositionally biased region" description="Polar residues" evidence="1">
    <location>
        <begin position="130"/>
        <end position="148"/>
    </location>
</feature>
<comment type="caution">
    <text evidence="2">The sequence shown here is derived from an EMBL/GenBank/DDBJ whole genome shotgun (WGS) entry which is preliminary data.</text>
</comment>
<evidence type="ECO:0000256" key="1">
    <source>
        <dbReference type="SAM" id="MobiDB-lite"/>
    </source>
</evidence>
<gene>
    <name evidence="2" type="ORF">LOD99_2796</name>
</gene>
<reference evidence="2 3" key="1">
    <citation type="journal article" date="2023" name="BMC Biol.">
        <title>The compact genome of the sponge Oopsacas minuta (Hexactinellida) is lacking key metazoan core genes.</title>
        <authorList>
            <person name="Santini S."/>
            <person name="Schenkelaars Q."/>
            <person name="Jourda C."/>
            <person name="Duchesne M."/>
            <person name="Belahbib H."/>
            <person name="Rocher C."/>
            <person name="Selva M."/>
            <person name="Riesgo A."/>
            <person name="Vervoort M."/>
            <person name="Leys S.P."/>
            <person name="Kodjabachian L."/>
            <person name="Le Bivic A."/>
            <person name="Borchiellini C."/>
            <person name="Claverie J.M."/>
            <person name="Renard E."/>
        </authorList>
    </citation>
    <scope>NUCLEOTIDE SEQUENCE [LARGE SCALE GENOMIC DNA]</scope>
    <source>
        <strain evidence="2">SPO-2</strain>
    </source>
</reference>
<dbReference type="InterPro" id="IPR051291">
    <property type="entry name" value="CIMAP"/>
</dbReference>
<accession>A0AAV7K126</accession>
<dbReference type="Proteomes" id="UP001165289">
    <property type="component" value="Unassembled WGS sequence"/>
</dbReference>
<name>A0AAV7K126_9METZ</name>
<keyword evidence="3" id="KW-1185">Reference proteome</keyword>